<dbReference type="Proteomes" id="UP000076532">
    <property type="component" value="Unassembled WGS sequence"/>
</dbReference>
<evidence type="ECO:0000259" key="2">
    <source>
        <dbReference type="Pfam" id="PF11790"/>
    </source>
</evidence>
<proteinExistence type="predicted"/>
<dbReference type="InterPro" id="IPR024655">
    <property type="entry name" value="Asl1_glyco_hydro_catalytic"/>
</dbReference>
<feature type="domain" description="Asl1-like glycosyl hydrolase catalytic" evidence="2">
    <location>
        <begin position="40"/>
        <end position="273"/>
    </location>
</feature>
<protein>
    <submittedName>
        <fullName evidence="3">Glycoside hydrolase family 128 protein</fullName>
    </submittedName>
</protein>
<dbReference type="STRING" id="436010.A0A166RKW7"/>
<dbReference type="Gene3D" id="3.20.20.80">
    <property type="entry name" value="Glycosidases"/>
    <property type="match status" value="1"/>
</dbReference>
<dbReference type="PANTHER" id="PTHR34154">
    <property type="entry name" value="ALKALI-SENSITIVE LINKAGE PROTEIN 1"/>
    <property type="match status" value="1"/>
</dbReference>
<organism evidence="3 4">
    <name type="scientific">Athelia psychrophila</name>
    <dbReference type="NCBI Taxonomy" id="1759441"/>
    <lineage>
        <taxon>Eukaryota</taxon>
        <taxon>Fungi</taxon>
        <taxon>Dikarya</taxon>
        <taxon>Basidiomycota</taxon>
        <taxon>Agaricomycotina</taxon>
        <taxon>Agaricomycetes</taxon>
        <taxon>Agaricomycetidae</taxon>
        <taxon>Atheliales</taxon>
        <taxon>Atheliaceae</taxon>
        <taxon>Athelia</taxon>
    </lineage>
</organism>
<dbReference type="InterPro" id="IPR017853">
    <property type="entry name" value="GH"/>
</dbReference>
<dbReference type="SUPFAM" id="SSF51445">
    <property type="entry name" value="(Trans)glycosidases"/>
    <property type="match status" value="1"/>
</dbReference>
<dbReference type="GO" id="GO:0071966">
    <property type="term" value="P:fungal-type cell wall polysaccharide metabolic process"/>
    <property type="evidence" value="ECO:0007669"/>
    <property type="project" value="TreeGrafter"/>
</dbReference>
<evidence type="ECO:0000313" key="4">
    <source>
        <dbReference type="Proteomes" id="UP000076532"/>
    </source>
</evidence>
<dbReference type="GO" id="GO:0016787">
    <property type="term" value="F:hydrolase activity"/>
    <property type="evidence" value="ECO:0007669"/>
    <property type="project" value="UniProtKB-KW"/>
</dbReference>
<gene>
    <name evidence="3" type="ORF">FIBSPDRAFT_947623</name>
</gene>
<dbReference type="GO" id="GO:0009277">
    <property type="term" value="C:fungal-type cell wall"/>
    <property type="evidence" value="ECO:0007669"/>
    <property type="project" value="TreeGrafter"/>
</dbReference>
<sequence length="276" mass="30291">MFSLTLRLFTIILALVWTVSAVPITPELSPTVAYPVAKVGLAWANGDNPSLANFKTPQVSMLYTWSPTFPSNAAALGFHPVPMLWGEAQVTTFTQLVVKGYSDTVLGFNEPNEPGQSNLTPASAAALWQQYIQPLKNEGYALISPATSSDPNGLPWMQAFLAECGSTCTFDGMAAHYYDVTSAGLIAYINLWYTTFGKPIWLTEFACQNFNGGLQCTQTEVYEFMYAVTEYMDNTSWVARYCAFGVMTDMQGVNVYNQLMAADGWPTSLGENYINA</sequence>
<reference evidence="3 4" key="1">
    <citation type="journal article" date="2016" name="Mol. Biol. Evol.">
        <title>Comparative Genomics of Early-Diverging Mushroom-Forming Fungi Provides Insights into the Origins of Lignocellulose Decay Capabilities.</title>
        <authorList>
            <person name="Nagy L.G."/>
            <person name="Riley R."/>
            <person name="Tritt A."/>
            <person name="Adam C."/>
            <person name="Daum C."/>
            <person name="Floudas D."/>
            <person name="Sun H."/>
            <person name="Yadav J.S."/>
            <person name="Pangilinan J."/>
            <person name="Larsson K.H."/>
            <person name="Matsuura K."/>
            <person name="Barry K."/>
            <person name="Labutti K."/>
            <person name="Kuo R."/>
            <person name="Ohm R.A."/>
            <person name="Bhattacharya S.S."/>
            <person name="Shirouzu T."/>
            <person name="Yoshinaga Y."/>
            <person name="Martin F.M."/>
            <person name="Grigoriev I.V."/>
            <person name="Hibbett D.S."/>
        </authorList>
    </citation>
    <scope>NUCLEOTIDE SEQUENCE [LARGE SCALE GENOMIC DNA]</scope>
    <source>
        <strain evidence="3 4">CBS 109695</strain>
    </source>
</reference>
<dbReference type="Pfam" id="PF11790">
    <property type="entry name" value="Glyco_hydro_cc"/>
    <property type="match status" value="1"/>
</dbReference>
<dbReference type="EMBL" id="KV417503">
    <property type="protein sequence ID" value="KZP28384.1"/>
    <property type="molecule type" value="Genomic_DNA"/>
</dbReference>
<dbReference type="PANTHER" id="PTHR34154:SF3">
    <property type="entry name" value="ALKALI-SENSITIVE LINKAGE PROTEIN 1"/>
    <property type="match status" value="1"/>
</dbReference>
<accession>A0A166RKW7</accession>
<feature type="signal peptide" evidence="1">
    <location>
        <begin position="1"/>
        <end position="21"/>
    </location>
</feature>
<name>A0A166RKW7_9AGAM</name>
<keyword evidence="1" id="KW-0732">Signal</keyword>
<dbReference type="AlphaFoldDB" id="A0A166RKW7"/>
<keyword evidence="3" id="KW-0378">Hydrolase</keyword>
<dbReference type="InterPro" id="IPR053183">
    <property type="entry name" value="ASL1"/>
</dbReference>
<feature type="chain" id="PRO_5007879162" evidence="1">
    <location>
        <begin position="22"/>
        <end position="276"/>
    </location>
</feature>
<dbReference type="OrthoDB" id="5959761at2759"/>
<keyword evidence="4" id="KW-1185">Reference proteome</keyword>
<evidence type="ECO:0000313" key="3">
    <source>
        <dbReference type="EMBL" id="KZP28384.1"/>
    </source>
</evidence>
<evidence type="ECO:0000256" key="1">
    <source>
        <dbReference type="SAM" id="SignalP"/>
    </source>
</evidence>